<gene>
    <name evidence="3" type="ORF">MFMK1_001233</name>
</gene>
<dbReference type="KEGG" id="dbc:MFMK1_001233"/>
<name>A0AAU0UMM9_9FIRM</name>
<organism evidence="3 4">
    <name type="scientific">Metallumcola ferriviriculae</name>
    <dbReference type="NCBI Taxonomy" id="3039180"/>
    <lineage>
        <taxon>Bacteria</taxon>
        <taxon>Bacillati</taxon>
        <taxon>Bacillota</taxon>
        <taxon>Clostridia</taxon>
        <taxon>Neomoorellales</taxon>
        <taxon>Desulfitibacteraceae</taxon>
        <taxon>Metallumcola</taxon>
    </lineage>
</organism>
<dbReference type="CDD" id="cd00829">
    <property type="entry name" value="SCP-x_thiolase"/>
    <property type="match status" value="1"/>
</dbReference>
<dbReference type="Pfam" id="PF00108">
    <property type="entry name" value="Thiolase_N"/>
    <property type="match status" value="1"/>
</dbReference>
<accession>A0AAU0UMM9</accession>
<dbReference type="Pfam" id="PF22691">
    <property type="entry name" value="Thiolase_C_1"/>
    <property type="match status" value="1"/>
</dbReference>
<dbReference type="PIRSF" id="PIRSF000429">
    <property type="entry name" value="Ac-CoA_Ac_transf"/>
    <property type="match status" value="1"/>
</dbReference>
<evidence type="ECO:0000259" key="2">
    <source>
        <dbReference type="Pfam" id="PF22691"/>
    </source>
</evidence>
<sequence>MVQDVAIIGAGQTRYGDFPDNGVKELFAEAYLEMIQSVDKGLDPQQIGSAYIGNLSAGSGYQLGQLAPLLMGHVGLPHAHAVRVENACGSGGYALYSAACAVASGKFDMVIAAGVEKMRDVSSTKGKYWLGVSGDTEYERLAGSTFAGIYALMAKRYMHEYGLKREHLSMVAVKNHRNAVANPKAQFRKEITLDKAMSGVPVADPFNVWDCSPTSDGAAVVLLCNAKIAKQFTDKPVYLKGFGAASDYLAIHDRHTFTSLVAAQKAAAEAYKQANVGPKDINFAEVHDCFTIAEILAYGDLGFCEVGQAQRLLEEGTTQPDGRLPVNASGGLKAKGHPLGATGCGQATEIFKQLRGEAKEPSRQIQNGRIALSHNVGGSGGTAAVFIYQRGDE</sequence>
<protein>
    <submittedName>
        <fullName evidence="3">Thiolase domain-containing protein</fullName>
    </submittedName>
</protein>
<dbReference type="InterPro" id="IPR055140">
    <property type="entry name" value="Thiolase_C_2"/>
</dbReference>
<dbReference type="EMBL" id="CP121694">
    <property type="protein sequence ID" value="WRO21425.1"/>
    <property type="molecule type" value="Genomic_DNA"/>
</dbReference>
<dbReference type="PANTHER" id="PTHR42870:SF6">
    <property type="entry name" value="ACETYL-COA C-ACYLTRANSFERASE"/>
    <property type="match status" value="1"/>
</dbReference>
<dbReference type="AlphaFoldDB" id="A0AAU0UMM9"/>
<feature type="domain" description="Thiolase C-terminal" evidence="2">
    <location>
        <begin position="243"/>
        <end position="390"/>
    </location>
</feature>
<dbReference type="InterPro" id="IPR002155">
    <property type="entry name" value="Thiolase"/>
</dbReference>
<feature type="domain" description="Thiolase N-terminal" evidence="1">
    <location>
        <begin position="5"/>
        <end position="191"/>
    </location>
</feature>
<dbReference type="Proteomes" id="UP001329915">
    <property type="component" value="Chromosome"/>
</dbReference>
<dbReference type="NCBIfam" id="NF004720">
    <property type="entry name" value="PRK06064.1"/>
    <property type="match status" value="1"/>
</dbReference>
<keyword evidence="4" id="KW-1185">Reference proteome</keyword>
<dbReference type="Gene3D" id="3.40.47.10">
    <property type="match status" value="1"/>
</dbReference>
<dbReference type="GO" id="GO:0016747">
    <property type="term" value="F:acyltransferase activity, transferring groups other than amino-acyl groups"/>
    <property type="evidence" value="ECO:0007669"/>
    <property type="project" value="InterPro"/>
</dbReference>
<dbReference type="SUPFAM" id="SSF53901">
    <property type="entry name" value="Thiolase-like"/>
    <property type="match status" value="2"/>
</dbReference>
<reference evidence="3 4" key="1">
    <citation type="submission" date="2023-04" db="EMBL/GenBank/DDBJ databases">
        <authorList>
            <person name="Hsu D."/>
        </authorList>
    </citation>
    <scope>NUCLEOTIDE SEQUENCE [LARGE SCALE GENOMIC DNA]</scope>
    <source>
        <strain evidence="3 4">MK1</strain>
    </source>
</reference>
<dbReference type="InterPro" id="IPR020616">
    <property type="entry name" value="Thiolase_N"/>
</dbReference>
<dbReference type="PANTHER" id="PTHR42870">
    <property type="entry name" value="ACETYL-COA C-ACETYLTRANSFERASE"/>
    <property type="match status" value="1"/>
</dbReference>
<evidence type="ECO:0000259" key="1">
    <source>
        <dbReference type="Pfam" id="PF00108"/>
    </source>
</evidence>
<dbReference type="InterPro" id="IPR016039">
    <property type="entry name" value="Thiolase-like"/>
</dbReference>
<evidence type="ECO:0000313" key="4">
    <source>
        <dbReference type="Proteomes" id="UP001329915"/>
    </source>
</evidence>
<proteinExistence type="predicted"/>
<evidence type="ECO:0000313" key="3">
    <source>
        <dbReference type="EMBL" id="WRO21425.1"/>
    </source>
</evidence>